<dbReference type="AlphaFoldDB" id="X1ECK9"/>
<accession>X1ECK9</accession>
<dbReference type="EMBL" id="BART01033304">
    <property type="protein sequence ID" value="GAH06418.1"/>
    <property type="molecule type" value="Genomic_DNA"/>
</dbReference>
<comment type="caution">
    <text evidence="1">The sequence shown here is derived from an EMBL/GenBank/DDBJ whole genome shotgun (WGS) entry which is preliminary data.</text>
</comment>
<reference evidence="1" key="1">
    <citation type="journal article" date="2014" name="Front. Microbiol.">
        <title>High frequency of phylogenetically diverse reductive dehalogenase-homologous genes in deep subseafloor sedimentary metagenomes.</title>
        <authorList>
            <person name="Kawai M."/>
            <person name="Futagami T."/>
            <person name="Toyoda A."/>
            <person name="Takaki Y."/>
            <person name="Nishi S."/>
            <person name="Hori S."/>
            <person name="Arai W."/>
            <person name="Tsubouchi T."/>
            <person name="Morono Y."/>
            <person name="Uchiyama I."/>
            <person name="Ito T."/>
            <person name="Fujiyama A."/>
            <person name="Inagaki F."/>
            <person name="Takami H."/>
        </authorList>
    </citation>
    <scope>NUCLEOTIDE SEQUENCE</scope>
    <source>
        <strain evidence="1">Expedition CK06-06</strain>
    </source>
</reference>
<evidence type="ECO:0000313" key="1">
    <source>
        <dbReference type="EMBL" id="GAH06418.1"/>
    </source>
</evidence>
<gene>
    <name evidence="1" type="ORF">S01H4_57290</name>
</gene>
<sequence>MDQREELKNKHKGGILTEQDGEVKININGNSYLSAPGETILEVSIQNNIF</sequence>
<proteinExistence type="predicted"/>
<feature type="non-terminal residue" evidence="1">
    <location>
        <position position="50"/>
    </location>
</feature>
<name>X1ECK9_9ZZZZ</name>
<protein>
    <submittedName>
        <fullName evidence="1">Uncharacterized protein</fullName>
    </submittedName>
</protein>
<organism evidence="1">
    <name type="scientific">marine sediment metagenome</name>
    <dbReference type="NCBI Taxonomy" id="412755"/>
    <lineage>
        <taxon>unclassified sequences</taxon>
        <taxon>metagenomes</taxon>
        <taxon>ecological metagenomes</taxon>
    </lineage>
</organism>